<sequence>MKMSSRLAMGLGAGVLVAGGVLTGATASAGTAGTASTAGGSVVDAPNLANGQDVVRQSTSAVQLSTAGGAHTTVISESVPAGSWVLSANATLVSWGPSDYTRCMLYTGNTNIGGASTVVGNPGPGSAGTGTFVTTVSVHGAFTSTSPATISLRCGHDQDRAAGAAPYVDPQATLWAHRSEGLGQAKR</sequence>
<dbReference type="RefSeq" id="WP_168094280.1">
    <property type="nucleotide sequence ID" value="NZ_JAATER010000232.1"/>
</dbReference>
<organism evidence="2 3">
    <name type="scientific">Streptomyces telluris</name>
    <dbReference type="NCBI Taxonomy" id="2720021"/>
    <lineage>
        <taxon>Bacteria</taxon>
        <taxon>Bacillati</taxon>
        <taxon>Actinomycetota</taxon>
        <taxon>Actinomycetes</taxon>
        <taxon>Kitasatosporales</taxon>
        <taxon>Streptomycetaceae</taxon>
        <taxon>Streptomyces</taxon>
    </lineage>
</organism>
<evidence type="ECO:0000313" key="3">
    <source>
        <dbReference type="Proteomes" id="UP001142374"/>
    </source>
</evidence>
<dbReference type="AlphaFoldDB" id="A0A9X2LHG8"/>
<evidence type="ECO:0000256" key="1">
    <source>
        <dbReference type="SAM" id="SignalP"/>
    </source>
</evidence>
<keyword evidence="3" id="KW-1185">Reference proteome</keyword>
<keyword evidence="1" id="KW-0732">Signal</keyword>
<name>A0A9X2LHG8_9ACTN</name>
<feature type="signal peptide" evidence="1">
    <location>
        <begin position="1"/>
        <end position="18"/>
    </location>
</feature>
<dbReference type="Proteomes" id="UP001142374">
    <property type="component" value="Unassembled WGS sequence"/>
</dbReference>
<proteinExistence type="predicted"/>
<gene>
    <name evidence="2" type="ORF">NQU55_16005</name>
</gene>
<reference evidence="2" key="1">
    <citation type="submission" date="2022-06" db="EMBL/GenBank/DDBJ databases">
        <title>WGS of actinobacteria.</title>
        <authorList>
            <person name="Thawai C."/>
        </authorList>
    </citation>
    <scope>NUCLEOTIDE SEQUENCE</scope>
    <source>
        <strain evidence="2">AA8</strain>
    </source>
</reference>
<evidence type="ECO:0000313" key="2">
    <source>
        <dbReference type="EMBL" id="MCQ8771258.1"/>
    </source>
</evidence>
<protein>
    <submittedName>
        <fullName evidence="2">Uncharacterized protein</fullName>
    </submittedName>
</protein>
<feature type="chain" id="PRO_5040908523" evidence="1">
    <location>
        <begin position="19"/>
        <end position="187"/>
    </location>
</feature>
<accession>A0A9X2LHG8</accession>
<comment type="caution">
    <text evidence="2">The sequence shown here is derived from an EMBL/GenBank/DDBJ whole genome shotgun (WGS) entry which is preliminary data.</text>
</comment>
<dbReference type="EMBL" id="JANIID010000013">
    <property type="protein sequence ID" value="MCQ8771258.1"/>
    <property type="molecule type" value="Genomic_DNA"/>
</dbReference>